<proteinExistence type="inferred from homology"/>
<evidence type="ECO:0000256" key="3">
    <source>
        <dbReference type="ARBA" id="ARBA00022630"/>
    </source>
</evidence>
<dbReference type="GO" id="GO:0050660">
    <property type="term" value="F:flavin adenine dinucleotide binding"/>
    <property type="evidence" value="ECO:0007669"/>
    <property type="project" value="InterPro"/>
</dbReference>
<dbReference type="RefSeq" id="WP_198571451.1">
    <property type="nucleotide sequence ID" value="NZ_CP066167.1"/>
</dbReference>
<keyword evidence="3" id="KW-0285">Flavoprotein</keyword>
<dbReference type="KEGG" id="snan:I6N98_09115"/>
<dbReference type="Gene3D" id="1.10.540.10">
    <property type="entry name" value="Acyl-CoA dehydrogenase/oxidase, N-terminal domain"/>
    <property type="match status" value="1"/>
</dbReference>
<dbReference type="InterPro" id="IPR009075">
    <property type="entry name" value="AcylCo_DH/oxidase_C"/>
</dbReference>
<dbReference type="PANTHER" id="PTHR43884">
    <property type="entry name" value="ACYL-COA DEHYDROGENASE"/>
    <property type="match status" value="1"/>
</dbReference>
<evidence type="ECO:0000256" key="5">
    <source>
        <dbReference type="ARBA" id="ARBA00023002"/>
    </source>
</evidence>
<keyword evidence="4" id="KW-0274">FAD</keyword>
<dbReference type="Proteomes" id="UP000596063">
    <property type="component" value="Chromosome"/>
</dbReference>
<evidence type="ECO:0000313" key="8">
    <source>
        <dbReference type="Proteomes" id="UP000596063"/>
    </source>
</evidence>
<reference evidence="7 8" key="1">
    <citation type="submission" date="2020-12" db="EMBL/GenBank/DDBJ databases">
        <authorList>
            <person name="Shan Y."/>
        </authorList>
    </citation>
    <scope>NUCLEOTIDE SEQUENCE [LARGE SCALE GENOMIC DNA]</scope>
    <source>
        <strain evidence="8">csc3.9</strain>
    </source>
</reference>
<keyword evidence="5" id="KW-0560">Oxidoreductase</keyword>
<accession>A0A7T4UT06</accession>
<comment type="cofactor">
    <cofactor evidence="1">
        <name>FAD</name>
        <dbReference type="ChEBI" id="CHEBI:57692"/>
    </cofactor>
</comment>
<dbReference type="InterPro" id="IPR009100">
    <property type="entry name" value="AcylCoA_DH/oxidase_NM_dom_sf"/>
</dbReference>
<dbReference type="SUPFAM" id="SSF47203">
    <property type="entry name" value="Acyl-CoA dehydrogenase C-terminal domain-like"/>
    <property type="match status" value="1"/>
</dbReference>
<sequence length="364" mass="39810">MNSEERDLLFESVNKYLTHSYNYFDFRLDGRASSESVMKMYKETCDLGWSAFLFSEEVGGFGGAAVDIADLFHKFGSHRVVTPYLESQITAGAILSGIGGKGSAVLGELMAGNITLCVLGSSDRYSDSGAIVLDLDNLGDLVCDYGAVPWAPVVDKLLLFASNKGENTLLLVDRQSSFVSVERRIGVDGSLVGRVTINGLRRESCEILAEGSAVSDIVKIASLKTSIALCAEAVGAMESLLRQTVEYTKTRKQFGQPISSFQVLQHMMANMFIAQTTSSEMLKGIASEISTDSDYLAYEREIMLLKHKINKESKLVRHSAVQCHGGIATTDELMIGHYLKRLVVIDNYFGGPHVDMNRINREAA</sequence>
<dbReference type="AlphaFoldDB" id="A0A7T4UT06"/>
<evidence type="ECO:0000313" key="7">
    <source>
        <dbReference type="EMBL" id="QQD19970.1"/>
    </source>
</evidence>
<evidence type="ECO:0000259" key="6">
    <source>
        <dbReference type="Pfam" id="PF00441"/>
    </source>
</evidence>
<feature type="domain" description="Acyl-CoA dehydrogenase/oxidase C-terminal" evidence="6">
    <location>
        <begin position="227"/>
        <end position="362"/>
    </location>
</feature>
<name>A0A7T4UT06_9GAMM</name>
<evidence type="ECO:0000256" key="4">
    <source>
        <dbReference type="ARBA" id="ARBA00022827"/>
    </source>
</evidence>
<dbReference type="InterPro" id="IPR037069">
    <property type="entry name" value="AcylCoA_DH/ox_N_sf"/>
</dbReference>
<organism evidence="7 8">
    <name type="scientific">Spongiibacter nanhainus</name>
    <dbReference type="NCBI Taxonomy" id="2794344"/>
    <lineage>
        <taxon>Bacteria</taxon>
        <taxon>Pseudomonadati</taxon>
        <taxon>Pseudomonadota</taxon>
        <taxon>Gammaproteobacteria</taxon>
        <taxon>Cellvibrionales</taxon>
        <taxon>Spongiibacteraceae</taxon>
        <taxon>Spongiibacter</taxon>
    </lineage>
</organism>
<dbReference type="EMBL" id="CP066167">
    <property type="protein sequence ID" value="QQD19970.1"/>
    <property type="molecule type" value="Genomic_DNA"/>
</dbReference>
<dbReference type="InterPro" id="IPR036250">
    <property type="entry name" value="AcylCo_DH-like_C"/>
</dbReference>
<dbReference type="Pfam" id="PF00441">
    <property type="entry name" value="Acyl-CoA_dh_1"/>
    <property type="match status" value="1"/>
</dbReference>
<evidence type="ECO:0000256" key="2">
    <source>
        <dbReference type="ARBA" id="ARBA00009347"/>
    </source>
</evidence>
<protein>
    <recommendedName>
        <fullName evidence="6">Acyl-CoA dehydrogenase/oxidase C-terminal domain-containing protein</fullName>
    </recommendedName>
</protein>
<dbReference type="Gene3D" id="1.20.140.10">
    <property type="entry name" value="Butyryl-CoA Dehydrogenase, subunit A, domain 3"/>
    <property type="match status" value="1"/>
</dbReference>
<dbReference type="PANTHER" id="PTHR43884:SF20">
    <property type="entry name" value="ACYL-COA DEHYDROGENASE FADE28"/>
    <property type="match status" value="1"/>
</dbReference>
<evidence type="ECO:0000256" key="1">
    <source>
        <dbReference type="ARBA" id="ARBA00001974"/>
    </source>
</evidence>
<gene>
    <name evidence="7" type="ORF">I6N98_09115</name>
</gene>
<dbReference type="SUPFAM" id="SSF56645">
    <property type="entry name" value="Acyl-CoA dehydrogenase NM domain-like"/>
    <property type="match status" value="1"/>
</dbReference>
<comment type="similarity">
    <text evidence="2">Belongs to the acyl-CoA dehydrogenase family.</text>
</comment>
<keyword evidence="8" id="KW-1185">Reference proteome</keyword>
<dbReference type="GO" id="GO:0003995">
    <property type="term" value="F:acyl-CoA dehydrogenase activity"/>
    <property type="evidence" value="ECO:0007669"/>
    <property type="project" value="TreeGrafter"/>
</dbReference>